<dbReference type="EMBL" id="JARESE010000010">
    <property type="protein sequence ID" value="MDE8650842.1"/>
    <property type="molecule type" value="Genomic_DNA"/>
</dbReference>
<name>A0ABT5WLC3_9SPHN</name>
<dbReference type="Proteomes" id="UP001216253">
    <property type="component" value="Unassembled WGS sequence"/>
</dbReference>
<organism evidence="3 4">
    <name type="scientific">Novosphingobium album</name>
    <name type="common">ex Liu et al. 2023</name>
    <dbReference type="NCBI Taxonomy" id="3031130"/>
    <lineage>
        <taxon>Bacteria</taxon>
        <taxon>Pseudomonadati</taxon>
        <taxon>Pseudomonadota</taxon>
        <taxon>Alphaproteobacteria</taxon>
        <taxon>Sphingomonadales</taxon>
        <taxon>Sphingomonadaceae</taxon>
        <taxon>Novosphingobium</taxon>
    </lineage>
</organism>
<evidence type="ECO:0008006" key="5">
    <source>
        <dbReference type="Google" id="ProtNLM"/>
    </source>
</evidence>
<protein>
    <recommendedName>
        <fullName evidence="5">UrcA family protein</fullName>
    </recommendedName>
</protein>
<sequence>MRLMALAAATAVSMPAQAQESAGSSDARVAEMLLRARDAYDTDSARRRCDRAAAGQEIVVCAQDDARFRVPSTSQSDPLSPEALDDGRLHAPDLEPKYPGPVVARGCFIPPCPRPPAYMIDLSTIPEAPPGSDADKIARGEMRAP</sequence>
<keyword evidence="4" id="KW-1185">Reference proteome</keyword>
<comment type="caution">
    <text evidence="3">The sequence shown here is derived from an EMBL/GenBank/DDBJ whole genome shotgun (WGS) entry which is preliminary data.</text>
</comment>
<evidence type="ECO:0000256" key="2">
    <source>
        <dbReference type="SAM" id="SignalP"/>
    </source>
</evidence>
<feature type="region of interest" description="Disordered" evidence="1">
    <location>
        <begin position="124"/>
        <end position="145"/>
    </location>
</feature>
<reference evidence="3 4" key="1">
    <citation type="submission" date="2023-03" db="EMBL/GenBank/DDBJ databases">
        <title>NovoSphingobium album sp. nov. isolated from polycyclic aromatic hydrocarbons- and heavy-metal polluted soil.</title>
        <authorList>
            <person name="Liu Z."/>
            <person name="Wang K."/>
        </authorList>
    </citation>
    <scope>NUCLEOTIDE SEQUENCE [LARGE SCALE GENOMIC DNA]</scope>
    <source>
        <strain evidence="3 4">H3SJ31-1</strain>
    </source>
</reference>
<evidence type="ECO:0000313" key="3">
    <source>
        <dbReference type="EMBL" id="MDE8650842.1"/>
    </source>
</evidence>
<accession>A0ABT5WLC3</accession>
<feature type="region of interest" description="Disordered" evidence="1">
    <location>
        <begin position="65"/>
        <end position="96"/>
    </location>
</feature>
<feature type="compositionally biased region" description="Basic and acidic residues" evidence="1">
    <location>
        <begin position="85"/>
        <end position="96"/>
    </location>
</feature>
<feature type="chain" id="PRO_5045171880" description="UrcA family protein" evidence="2">
    <location>
        <begin position="19"/>
        <end position="145"/>
    </location>
</feature>
<keyword evidence="2" id="KW-0732">Signal</keyword>
<feature type="signal peptide" evidence="2">
    <location>
        <begin position="1"/>
        <end position="18"/>
    </location>
</feature>
<evidence type="ECO:0000313" key="4">
    <source>
        <dbReference type="Proteomes" id="UP001216253"/>
    </source>
</evidence>
<evidence type="ECO:0000256" key="1">
    <source>
        <dbReference type="SAM" id="MobiDB-lite"/>
    </source>
</evidence>
<feature type="compositionally biased region" description="Basic and acidic residues" evidence="1">
    <location>
        <begin position="133"/>
        <end position="145"/>
    </location>
</feature>
<gene>
    <name evidence="3" type="ORF">PYV00_03785</name>
</gene>
<proteinExistence type="predicted"/>